<accession>A0A5N5SKR6</accession>
<dbReference type="AlphaFoldDB" id="A0A5N5SKR6"/>
<keyword evidence="2" id="KW-1185">Reference proteome</keyword>
<organism evidence="1 2">
    <name type="scientific">Armadillidium nasatum</name>
    <dbReference type="NCBI Taxonomy" id="96803"/>
    <lineage>
        <taxon>Eukaryota</taxon>
        <taxon>Metazoa</taxon>
        <taxon>Ecdysozoa</taxon>
        <taxon>Arthropoda</taxon>
        <taxon>Crustacea</taxon>
        <taxon>Multicrustacea</taxon>
        <taxon>Malacostraca</taxon>
        <taxon>Eumalacostraca</taxon>
        <taxon>Peracarida</taxon>
        <taxon>Isopoda</taxon>
        <taxon>Oniscidea</taxon>
        <taxon>Crinocheta</taxon>
        <taxon>Armadillidiidae</taxon>
        <taxon>Armadillidium</taxon>
    </lineage>
</organism>
<gene>
    <name evidence="1" type="ORF">Anas_02697</name>
</gene>
<proteinExistence type="predicted"/>
<dbReference type="Proteomes" id="UP000326759">
    <property type="component" value="Unassembled WGS sequence"/>
</dbReference>
<evidence type="ECO:0000313" key="2">
    <source>
        <dbReference type="Proteomes" id="UP000326759"/>
    </source>
</evidence>
<protein>
    <submittedName>
        <fullName evidence="1">Uncharacterized protein</fullName>
    </submittedName>
</protein>
<name>A0A5N5SKR6_9CRUS</name>
<reference evidence="1 2" key="1">
    <citation type="journal article" date="2019" name="PLoS Biol.">
        <title>Sex chromosomes control vertical transmission of feminizing Wolbachia symbionts in an isopod.</title>
        <authorList>
            <person name="Becking T."/>
            <person name="Chebbi M.A."/>
            <person name="Giraud I."/>
            <person name="Moumen B."/>
            <person name="Laverre T."/>
            <person name="Caubet Y."/>
            <person name="Peccoud J."/>
            <person name="Gilbert C."/>
            <person name="Cordaux R."/>
        </authorList>
    </citation>
    <scope>NUCLEOTIDE SEQUENCE [LARGE SCALE GENOMIC DNA]</scope>
    <source>
        <strain evidence="1">ANa2</strain>
        <tissue evidence="1">Whole body excluding digestive tract and cuticle</tissue>
    </source>
</reference>
<feature type="non-terminal residue" evidence="1">
    <location>
        <position position="1"/>
    </location>
</feature>
<dbReference type="EMBL" id="SEYY01023690">
    <property type="protein sequence ID" value="KAB7494675.1"/>
    <property type="molecule type" value="Genomic_DNA"/>
</dbReference>
<evidence type="ECO:0000313" key="1">
    <source>
        <dbReference type="EMBL" id="KAB7494675.1"/>
    </source>
</evidence>
<sequence>IISTPVESGCRCSVKVMQSEEYEAKYDTKESSVCFNFCLNSAPSQFISVQGVFWR</sequence>
<comment type="caution">
    <text evidence="1">The sequence shown here is derived from an EMBL/GenBank/DDBJ whole genome shotgun (WGS) entry which is preliminary data.</text>
</comment>